<proteinExistence type="predicted"/>
<feature type="domain" description="PIN" evidence="1">
    <location>
        <begin position="8"/>
        <end position="120"/>
    </location>
</feature>
<dbReference type="Proteomes" id="UP000252733">
    <property type="component" value="Unassembled WGS sequence"/>
</dbReference>
<dbReference type="SUPFAM" id="SSF88723">
    <property type="entry name" value="PIN domain-like"/>
    <property type="match status" value="1"/>
</dbReference>
<comment type="caution">
    <text evidence="2">The sequence shown here is derived from an EMBL/GenBank/DDBJ whole genome shotgun (WGS) entry which is preliminary data.</text>
</comment>
<dbReference type="AlphaFoldDB" id="A0A368UKA1"/>
<protein>
    <recommendedName>
        <fullName evidence="1">PIN domain-containing protein</fullName>
    </recommendedName>
</protein>
<evidence type="ECO:0000313" key="2">
    <source>
        <dbReference type="EMBL" id="RCW29112.1"/>
    </source>
</evidence>
<dbReference type="Pfam" id="PF13470">
    <property type="entry name" value="PIN_3"/>
    <property type="match status" value="1"/>
</dbReference>
<evidence type="ECO:0000259" key="1">
    <source>
        <dbReference type="SMART" id="SM00670"/>
    </source>
</evidence>
<dbReference type="InterPro" id="IPR002716">
    <property type="entry name" value="PIN_dom"/>
</dbReference>
<dbReference type="EMBL" id="QPIZ01000031">
    <property type="protein sequence ID" value="RCW29112.1"/>
    <property type="molecule type" value="Genomic_DNA"/>
</dbReference>
<reference evidence="2 3" key="1">
    <citation type="submission" date="2018-07" db="EMBL/GenBank/DDBJ databases">
        <title>Freshwater and sediment microbial communities from various areas in North America, analyzing microbe dynamics in response to fracking.</title>
        <authorList>
            <person name="Lamendella R."/>
        </authorList>
    </citation>
    <scope>NUCLEOTIDE SEQUENCE [LARGE SCALE GENOMIC DNA]</scope>
    <source>
        <strain evidence="2 3">160A</strain>
    </source>
</reference>
<dbReference type="InterPro" id="IPR029060">
    <property type="entry name" value="PIN-like_dom_sf"/>
</dbReference>
<sequence length="143" mass="16404">MKKANKASRVIIDTNVWISFLIGKHLKGLHKIISSGTIQIITCKEQISELSEVFKKPKIRKIFTQYQINEFFELLDDCAKVIDVKSNVDICRDPKDNYLLSLAIDANAHYLITGDNDLLILQSIHSANIISYKEFERLPFKAH</sequence>
<evidence type="ECO:0000313" key="3">
    <source>
        <dbReference type="Proteomes" id="UP000252733"/>
    </source>
</evidence>
<dbReference type="SMART" id="SM00670">
    <property type="entry name" value="PINc"/>
    <property type="match status" value="1"/>
</dbReference>
<dbReference type="Gene3D" id="3.40.50.1010">
    <property type="entry name" value="5'-nuclease"/>
    <property type="match status" value="1"/>
</dbReference>
<dbReference type="InterPro" id="IPR002850">
    <property type="entry name" value="PIN_toxin-like"/>
</dbReference>
<dbReference type="PANTHER" id="PTHR34610">
    <property type="entry name" value="SSL7007 PROTEIN"/>
    <property type="match status" value="1"/>
</dbReference>
<gene>
    <name evidence="2" type="ORF">DFO77_13113</name>
</gene>
<dbReference type="PANTHER" id="PTHR34610:SF4">
    <property type="entry name" value="SLL8027 PROTEIN"/>
    <property type="match status" value="1"/>
</dbReference>
<keyword evidence="3" id="KW-1185">Reference proteome</keyword>
<accession>A0A368UKA1</accession>
<organism evidence="2 3">
    <name type="scientific">Marinilabilia salmonicolor</name>
    <dbReference type="NCBI Taxonomy" id="989"/>
    <lineage>
        <taxon>Bacteria</taxon>
        <taxon>Pseudomonadati</taxon>
        <taxon>Bacteroidota</taxon>
        <taxon>Bacteroidia</taxon>
        <taxon>Marinilabiliales</taxon>
        <taxon>Marinilabiliaceae</taxon>
        <taxon>Marinilabilia</taxon>
    </lineage>
</organism>
<dbReference type="RefSeq" id="WP_010663497.1">
    <property type="nucleotide sequence ID" value="NZ_QPIZ01000031.1"/>
</dbReference>
<dbReference type="NCBIfam" id="TIGR00305">
    <property type="entry name" value="putative toxin-antitoxin system toxin component, PIN family"/>
    <property type="match status" value="1"/>
</dbReference>
<name>A0A368UKA1_9BACT</name>